<organism evidence="2 3">
    <name type="scientific">Methanospirillum hungatei JF-1 (strain ATCC 27890 / DSM 864 / NBRC 100397 / JF-1)</name>
    <dbReference type="NCBI Taxonomy" id="323259"/>
    <lineage>
        <taxon>Archaea</taxon>
        <taxon>Methanobacteriati</taxon>
        <taxon>Methanobacteriota</taxon>
        <taxon>Stenosarchaea group</taxon>
        <taxon>Methanomicrobia</taxon>
        <taxon>Methanomicrobiales</taxon>
        <taxon>Methanospirillaceae</taxon>
        <taxon>Methanospirillum</taxon>
    </lineage>
</organism>
<sequence>MVIHPDFMSFSVFEEYADEYDQWFLDNRDVYLEELKRIREAIGDIPSPALEIGVGSGRFSEPLGIRHGIEPSRALGLMAKERGIEVIRAVGEAVPMKPGIIWMVVMITVLCFLKKPEETFREVHRILIHNGDLLVACIEKGGIIAERYLARPDKGRFLSHARFYEHDEVIHMITGTGFDITSIDCRLGFCILKFNKRDKV</sequence>
<gene>
    <name evidence="2" type="ordered locus">Mhun_0256</name>
</gene>
<keyword evidence="3" id="KW-1185">Reference proteome</keyword>
<reference evidence="3" key="1">
    <citation type="journal article" date="2016" name="Stand. Genomic Sci.">
        <title>Complete genome sequence of Methanospirillum hungatei type strain JF1.</title>
        <authorList>
            <person name="Gunsalus R.P."/>
            <person name="Cook L.E."/>
            <person name="Crable B."/>
            <person name="Rohlin L."/>
            <person name="McDonald E."/>
            <person name="Mouttaki H."/>
            <person name="Sieber J.R."/>
            <person name="Poweleit N."/>
            <person name="Zhou H."/>
            <person name="Lapidus A.L."/>
            <person name="Daligault H.E."/>
            <person name="Land M."/>
            <person name="Gilna P."/>
            <person name="Ivanova N."/>
            <person name="Kyrpides N."/>
            <person name="Culley D.E."/>
            <person name="McInerney M.J."/>
        </authorList>
    </citation>
    <scope>NUCLEOTIDE SEQUENCE [LARGE SCALE GENOMIC DNA]</scope>
    <source>
        <strain evidence="3">ATCC 27890 / DSM 864 / NBRC 100397 / JF-1</strain>
    </source>
</reference>
<dbReference type="HOGENOM" id="CLU_037990_14_1_2"/>
<proteinExistence type="predicted"/>
<name>Q2FMK3_METHJ</name>
<evidence type="ECO:0000313" key="3">
    <source>
        <dbReference type="Proteomes" id="UP000001941"/>
    </source>
</evidence>
<dbReference type="GO" id="GO:0008757">
    <property type="term" value="F:S-adenosylmethionine-dependent methyltransferase activity"/>
    <property type="evidence" value="ECO:0007669"/>
    <property type="project" value="InterPro"/>
</dbReference>
<dbReference type="SUPFAM" id="SSF53335">
    <property type="entry name" value="S-adenosyl-L-methionine-dependent methyltransferases"/>
    <property type="match status" value="1"/>
</dbReference>
<evidence type="ECO:0000259" key="1">
    <source>
        <dbReference type="Pfam" id="PF08241"/>
    </source>
</evidence>
<dbReference type="Gene3D" id="3.40.50.150">
    <property type="entry name" value="Vaccinia Virus protein VP39"/>
    <property type="match status" value="1"/>
</dbReference>
<dbReference type="KEGG" id="mhu:Mhun_0256"/>
<dbReference type="AlphaFoldDB" id="Q2FMK3"/>
<dbReference type="EMBL" id="CP000254">
    <property type="protein sequence ID" value="ABD40028.1"/>
    <property type="molecule type" value="Genomic_DNA"/>
</dbReference>
<dbReference type="STRING" id="323259.Mhun_0256"/>
<keyword evidence="2" id="KW-0489">Methyltransferase</keyword>
<dbReference type="eggNOG" id="arCOG01773">
    <property type="taxonomic scope" value="Archaea"/>
</dbReference>
<dbReference type="InterPro" id="IPR013216">
    <property type="entry name" value="Methyltransf_11"/>
</dbReference>
<dbReference type="EnsemblBacteria" id="ABD40028">
    <property type="protein sequence ID" value="ABD40028"/>
    <property type="gene ID" value="Mhun_0256"/>
</dbReference>
<keyword evidence="2" id="KW-0808">Transferase</keyword>
<feature type="domain" description="Methyltransferase type 11" evidence="1">
    <location>
        <begin position="50"/>
        <end position="134"/>
    </location>
</feature>
<dbReference type="GO" id="GO:0032259">
    <property type="term" value="P:methylation"/>
    <property type="evidence" value="ECO:0007669"/>
    <property type="project" value="UniProtKB-KW"/>
</dbReference>
<dbReference type="InParanoid" id="Q2FMK3"/>
<dbReference type="Proteomes" id="UP000001941">
    <property type="component" value="Chromosome"/>
</dbReference>
<dbReference type="Pfam" id="PF08241">
    <property type="entry name" value="Methyltransf_11"/>
    <property type="match status" value="1"/>
</dbReference>
<evidence type="ECO:0000313" key="2">
    <source>
        <dbReference type="EMBL" id="ABD40028.1"/>
    </source>
</evidence>
<dbReference type="FunCoup" id="Q2FMK3">
    <property type="interactions" value="26"/>
</dbReference>
<dbReference type="InterPro" id="IPR029063">
    <property type="entry name" value="SAM-dependent_MTases_sf"/>
</dbReference>
<protein>
    <submittedName>
        <fullName evidence="2">Methyltransferase</fullName>
    </submittedName>
</protein>
<accession>Q2FMK3</accession>